<sequence length="190" mass="20779">MCWLYVRHIDGIYDVLTKAALLSSLPVLPLVIGFLWRLRTEEATWGDMVKLFINPVVTIIVLSLLNFGYGRLDGHVIQMATHMQARDFWNGLSEYGHRVVFENIVGTAAIVGVLLSNALMAVFQCAESMAQSTGSVMAVRLVGLTFNFRPARMVVVFAVFLGGSFLAFSGKGFDWWSSTVGGITAAALKG</sequence>
<feature type="transmembrane region" description="Helical" evidence="1">
    <location>
        <begin position="20"/>
        <end position="39"/>
    </location>
</feature>
<keyword evidence="1" id="KW-0812">Transmembrane</keyword>
<gene>
    <name evidence="2" type="ORF">WT27_15890</name>
</gene>
<keyword evidence="3" id="KW-1185">Reference proteome</keyword>
<feature type="transmembrane region" description="Helical" evidence="1">
    <location>
        <begin position="104"/>
        <end position="123"/>
    </location>
</feature>
<evidence type="ECO:0000313" key="3">
    <source>
        <dbReference type="Proteomes" id="UP000062317"/>
    </source>
</evidence>
<feature type="transmembrane region" description="Helical" evidence="1">
    <location>
        <begin position="51"/>
        <end position="69"/>
    </location>
</feature>
<dbReference type="AlphaFoldDB" id="A0A106EB56"/>
<evidence type="ECO:0000313" key="2">
    <source>
        <dbReference type="EMBL" id="KVV38791.1"/>
    </source>
</evidence>
<organism evidence="2 3">
    <name type="scientific">Burkholderia territorii</name>
    <dbReference type="NCBI Taxonomy" id="1503055"/>
    <lineage>
        <taxon>Bacteria</taxon>
        <taxon>Pseudomonadati</taxon>
        <taxon>Pseudomonadota</taxon>
        <taxon>Betaproteobacteria</taxon>
        <taxon>Burkholderiales</taxon>
        <taxon>Burkholderiaceae</taxon>
        <taxon>Burkholderia</taxon>
        <taxon>Burkholderia cepacia complex</taxon>
    </lineage>
</organism>
<protein>
    <submittedName>
        <fullName evidence="2">Uncharacterized protein</fullName>
    </submittedName>
</protein>
<comment type="caution">
    <text evidence="2">The sequence shown here is derived from an EMBL/GenBank/DDBJ whole genome shotgun (WGS) entry which is preliminary data.</text>
</comment>
<evidence type="ECO:0000256" key="1">
    <source>
        <dbReference type="SAM" id="Phobius"/>
    </source>
</evidence>
<dbReference type="EMBL" id="LPEQ01000131">
    <property type="protein sequence ID" value="KVV38791.1"/>
    <property type="molecule type" value="Genomic_DNA"/>
</dbReference>
<keyword evidence="1" id="KW-0472">Membrane</keyword>
<keyword evidence="1" id="KW-1133">Transmembrane helix</keyword>
<feature type="transmembrane region" description="Helical" evidence="1">
    <location>
        <begin position="150"/>
        <end position="168"/>
    </location>
</feature>
<dbReference type="Proteomes" id="UP000062317">
    <property type="component" value="Unassembled WGS sequence"/>
</dbReference>
<name>A0A106EB56_9BURK</name>
<reference evidence="2 3" key="1">
    <citation type="submission" date="2015-11" db="EMBL/GenBank/DDBJ databases">
        <title>Expanding the genomic diversity of Burkholderia species for the development of highly accurate diagnostics.</title>
        <authorList>
            <person name="Sahl J."/>
            <person name="Keim P."/>
            <person name="Wagner D."/>
        </authorList>
    </citation>
    <scope>NUCLEOTIDE SEQUENCE [LARGE SCALE GENOMIC DNA]</scope>
    <source>
        <strain evidence="2 3">MSMB1301WGS</strain>
    </source>
</reference>
<accession>A0A106EB56</accession>
<proteinExistence type="predicted"/>